<accession>A0A938XQZ6</accession>
<dbReference type="InterPro" id="IPR032587">
    <property type="entry name" value="DUF4911"/>
</dbReference>
<protein>
    <recommendedName>
        <fullName evidence="3">DUF4911 domain-containing protein</fullName>
    </recommendedName>
</protein>
<evidence type="ECO:0008006" key="3">
    <source>
        <dbReference type="Google" id="ProtNLM"/>
    </source>
</evidence>
<dbReference type="Proteomes" id="UP000774000">
    <property type="component" value="Unassembled WGS sequence"/>
</dbReference>
<evidence type="ECO:0000313" key="1">
    <source>
        <dbReference type="EMBL" id="MBM7556064.1"/>
    </source>
</evidence>
<comment type="caution">
    <text evidence="1">The sequence shown here is derived from an EMBL/GenBank/DDBJ whole genome shotgun (WGS) entry which is preliminary data.</text>
</comment>
<gene>
    <name evidence="1" type="ORF">JOC47_000900</name>
</gene>
<sequence length="78" mass="8677">MDNTSIIEVEVTKEDGQLTFANNVLKAYEGFATVTVVGTEGEMGKLKLRVTPGTKPEVLKIVRDLEEKLDLKIIKIEE</sequence>
<dbReference type="RefSeq" id="WP_204700785.1">
    <property type="nucleotide sequence ID" value="NZ_JAFBDQ010000004.1"/>
</dbReference>
<evidence type="ECO:0000313" key="2">
    <source>
        <dbReference type="Proteomes" id="UP000774000"/>
    </source>
</evidence>
<proteinExistence type="predicted"/>
<dbReference type="AlphaFoldDB" id="A0A938XQZ6"/>
<dbReference type="EMBL" id="JAFBDQ010000004">
    <property type="protein sequence ID" value="MBM7556064.1"/>
    <property type="molecule type" value="Genomic_DNA"/>
</dbReference>
<dbReference type="Pfam" id="PF16256">
    <property type="entry name" value="DUF4911"/>
    <property type="match status" value="1"/>
</dbReference>
<reference evidence="1" key="1">
    <citation type="submission" date="2021-01" db="EMBL/GenBank/DDBJ databases">
        <title>Genomic Encyclopedia of Type Strains, Phase IV (KMG-IV): sequencing the most valuable type-strain genomes for metagenomic binning, comparative biology and taxonomic classification.</title>
        <authorList>
            <person name="Goeker M."/>
        </authorList>
    </citation>
    <scope>NUCLEOTIDE SEQUENCE</scope>
    <source>
        <strain evidence="1">DSM 23230</strain>
    </source>
</reference>
<keyword evidence="2" id="KW-1185">Reference proteome</keyword>
<name>A0A938XQZ6_9FIRM</name>
<organism evidence="1 2">
    <name type="scientific">Halanaerobacter jeridensis</name>
    <dbReference type="NCBI Taxonomy" id="706427"/>
    <lineage>
        <taxon>Bacteria</taxon>
        <taxon>Bacillati</taxon>
        <taxon>Bacillota</taxon>
        <taxon>Clostridia</taxon>
        <taxon>Halanaerobiales</taxon>
        <taxon>Halobacteroidaceae</taxon>
        <taxon>Halanaerobacter</taxon>
    </lineage>
</organism>